<sequence length="210" mass="22252">MRCRRGDGGGSRRRWPTAAVEAAAAMARGGGGGCARGVAYCGGSWRRWRRMQWPRGQRQRVPVTTGCDGGRLVAMAVATMDVAAAEEVRMATARRQGLSVAGAAVAEGLETGLAQRGAADGIGGQLGARGAGGGDGGRLGTKGTAEGGRPDWCEGRVRWRRPAWHERRSRRWRRRPRCEEELPMGVARSSAHEDWPAGDACAGVPHVGRA</sequence>
<proteinExistence type="predicted"/>
<name>Q69PA9_ORYSJ</name>
<accession>Q69PA9</accession>
<organism evidence="2 3">
    <name type="scientific">Oryza sativa subsp. japonica</name>
    <name type="common">Rice</name>
    <dbReference type="NCBI Taxonomy" id="39947"/>
    <lineage>
        <taxon>Eukaryota</taxon>
        <taxon>Viridiplantae</taxon>
        <taxon>Streptophyta</taxon>
        <taxon>Embryophyta</taxon>
        <taxon>Tracheophyta</taxon>
        <taxon>Spermatophyta</taxon>
        <taxon>Magnoliopsida</taxon>
        <taxon>Liliopsida</taxon>
        <taxon>Poales</taxon>
        <taxon>Poaceae</taxon>
        <taxon>BOP clade</taxon>
        <taxon>Oryzoideae</taxon>
        <taxon>Oryzeae</taxon>
        <taxon>Oryzinae</taxon>
        <taxon>Oryza</taxon>
        <taxon>Oryza sativa</taxon>
    </lineage>
</organism>
<feature type="region of interest" description="Disordered" evidence="1">
    <location>
        <begin position="128"/>
        <end position="147"/>
    </location>
</feature>
<reference evidence="3" key="1">
    <citation type="journal article" date="2005" name="Nature">
        <title>The map-based sequence of the rice genome.</title>
        <authorList>
            <consortium name="International rice genome sequencing project (IRGSP)"/>
            <person name="Matsumoto T."/>
            <person name="Wu J."/>
            <person name="Kanamori H."/>
            <person name="Katayose Y."/>
            <person name="Fujisawa M."/>
            <person name="Namiki N."/>
            <person name="Mizuno H."/>
            <person name="Yamamoto K."/>
            <person name="Antonio B.A."/>
            <person name="Baba T."/>
            <person name="Sakata K."/>
            <person name="Nagamura Y."/>
            <person name="Aoki H."/>
            <person name="Arikawa K."/>
            <person name="Arita K."/>
            <person name="Bito T."/>
            <person name="Chiden Y."/>
            <person name="Fujitsuka N."/>
            <person name="Fukunaka R."/>
            <person name="Hamada M."/>
            <person name="Harada C."/>
            <person name="Hayashi A."/>
            <person name="Hijishita S."/>
            <person name="Honda M."/>
            <person name="Hosokawa S."/>
            <person name="Ichikawa Y."/>
            <person name="Idonuma A."/>
            <person name="Iijima M."/>
            <person name="Ikeda M."/>
            <person name="Ikeno M."/>
            <person name="Ito K."/>
            <person name="Ito S."/>
            <person name="Ito T."/>
            <person name="Ito Y."/>
            <person name="Ito Y."/>
            <person name="Iwabuchi A."/>
            <person name="Kamiya K."/>
            <person name="Karasawa W."/>
            <person name="Kurita K."/>
            <person name="Katagiri S."/>
            <person name="Kikuta A."/>
            <person name="Kobayashi H."/>
            <person name="Kobayashi N."/>
            <person name="Machita K."/>
            <person name="Maehara T."/>
            <person name="Masukawa M."/>
            <person name="Mizubayashi T."/>
            <person name="Mukai Y."/>
            <person name="Nagasaki H."/>
            <person name="Nagata Y."/>
            <person name="Naito S."/>
            <person name="Nakashima M."/>
            <person name="Nakama Y."/>
            <person name="Nakamichi Y."/>
            <person name="Nakamura M."/>
            <person name="Meguro A."/>
            <person name="Negishi M."/>
            <person name="Ohta I."/>
            <person name="Ohta T."/>
            <person name="Okamoto M."/>
            <person name="Ono N."/>
            <person name="Saji S."/>
            <person name="Sakaguchi M."/>
            <person name="Sakai K."/>
            <person name="Shibata M."/>
            <person name="Shimokawa T."/>
            <person name="Song J."/>
            <person name="Takazaki Y."/>
            <person name="Terasawa K."/>
            <person name="Tsugane M."/>
            <person name="Tsuji K."/>
            <person name="Ueda S."/>
            <person name="Waki K."/>
            <person name="Yamagata H."/>
            <person name="Yamamoto M."/>
            <person name="Yamamoto S."/>
            <person name="Yamane H."/>
            <person name="Yoshiki S."/>
            <person name="Yoshihara R."/>
            <person name="Yukawa K."/>
            <person name="Zhong H."/>
            <person name="Yano M."/>
            <person name="Yuan Q."/>
            <person name="Ouyang S."/>
            <person name="Liu J."/>
            <person name="Jones K.M."/>
            <person name="Gansberger K."/>
            <person name="Moffat K."/>
            <person name="Hill J."/>
            <person name="Bera J."/>
            <person name="Fadrosh D."/>
            <person name="Jin S."/>
            <person name="Johri S."/>
            <person name="Kim M."/>
            <person name="Overton L."/>
            <person name="Reardon M."/>
            <person name="Tsitrin T."/>
            <person name="Vuong H."/>
            <person name="Weaver B."/>
            <person name="Ciecko A."/>
            <person name="Tallon L."/>
            <person name="Jackson J."/>
            <person name="Pai G."/>
            <person name="Aken S.V."/>
            <person name="Utterback T."/>
            <person name="Reidmuller S."/>
            <person name="Feldblyum T."/>
            <person name="Hsiao J."/>
            <person name="Zismann V."/>
            <person name="Iobst S."/>
            <person name="de Vazeille A.R."/>
            <person name="Buell C.R."/>
            <person name="Ying K."/>
            <person name="Li Y."/>
            <person name="Lu T."/>
            <person name="Huang Y."/>
            <person name="Zhao Q."/>
            <person name="Feng Q."/>
            <person name="Zhang L."/>
            <person name="Zhu J."/>
            <person name="Weng Q."/>
            <person name="Mu J."/>
            <person name="Lu Y."/>
            <person name="Fan D."/>
            <person name="Liu Y."/>
            <person name="Guan J."/>
            <person name="Zhang Y."/>
            <person name="Yu S."/>
            <person name="Liu X."/>
            <person name="Zhang Y."/>
            <person name="Hong G."/>
            <person name="Han B."/>
            <person name="Choisne N."/>
            <person name="Demange N."/>
            <person name="Orjeda G."/>
            <person name="Samain S."/>
            <person name="Cattolico L."/>
            <person name="Pelletier E."/>
            <person name="Couloux A."/>
            <person name="Segurens B."/>
            <person name="Wincker P."/>
            <person name="D'Hont A."/>
            <person name="Scarpelli C."/>
            <person name="Weissenbach J."/>
            <person name="Salanoubat M."/>
            <person name="Quetier F."/>
            <person name="Yu Y."/>
            <person name="Kim H.R."/>
            <person name="Rambo T."/>
            <person name="Currie J."/>
            <person name="Collura K."/>
            <person name="Luo M."/>
            <person name="Yang T."/>
            <person name="Ammiraju J.S.S."/>
            <person name="Engler F."/>
            <person name="Soderlund C."/>
            <person name="Wing R.A."/>
            <person name="Palmer L.E."/>
            <person name="de la Bastide M."/>
            <person name="Spiegel L."/>
            <person name="Nascimento L."/>
            <person name="Zutavern T."/>
            <person name="O'Shaughnessy A."/>
            <person name="Dike S."/>
            <person name="Dedhia N."/>
            <person name="Preston R."/>
            <person name="Balija V."/>
            <person name="McCombie W.R."/>
            <person name="Chow T."/>
            <person name="Chen H."/>
            <person name="Chung M."/>
            <person name="Chen C."/>
            <person name="Shaw J."/>
            <person name="Wu H."/>
            <person name="Hsiao K."/>
            <person name="Chao Y."/>
            <person name="Chu M."/>
            <person name="Cheng C."/>
            <person name="Hour A."/>
            <person name="Lee P."/>
            <person name="Lin S."/>
            <person name="Lin Y."/>
            <person name="Liou J."/>
            <person name="Liu S."/>
            <person name="Hsing Y."/>
            <person name="Raghuvanshi S."/>
            <person name="Mohanty A."/>
            <person name="Bharti A.K."/>
            <person name="Gaur A."/>
            <person name="Gupta V."/>
            <person name="Kumar D."/>
            <person name="Ravi V."/>
            <person name="Vij S."/>
            <person name="Kapur A."/>
            <person name="Khurana P."/>
            <person name="Khurana P."/>
            <person name="Khurana J.P."/>
            <person name="Tyagi A.K."/>
            <person name="Gaikwad K."/>
            <person name="Singh A."/>
            <person name="Dalal V."/>
            <person name="Srivastava S."/>
            <person name="Dixit A."/>
            <person name="Pal A.K."/>
            <person name="Ghazi I.A."/>
            <person name="Yadav M."/>
            <person name="Pandit A."/>
            <person name="Bhargava A."/>
            <person name="Sureshbabu K."/>
            <person name="Batra K."/>
            <person name="Sharma T.R."/>
            <person name="Mohapatra T."/>
            <person name="Singh N.K."/>
            <person name="Messing J."/>
            <person name="Nelson A.B."/>
            <person name="Fuks G."/>
            <person name="Kavchok S."/>
            <person name="Keizer G."/>
            <person name="Linton E."/>
            <person name="Llaca V."/>
            <person name="Song R."/>
            <person name="Tanyolac B."/>
            <person name="Young S."/>
            <person name="Ho-Il K."/>
            <person name="Hahn J.H."/>
            <person name="Sangsakoo G."/>
            <person name="Vanavichit A."/>
            <person name="de Mattos Luiz.A.T."/>
            <person name="Zimmer P.D."/>
            <person name="Malone G."/>
            <person name="Dellagostin O."/>
            <person name="de Oliveira A.C."/>
            <person name="Bevan M."/>
            <person name="Bancroft I."/>
            <person name="Minx P."/>
            <person name="Cordum H."/>
            <person name="Wilson R."/>
            <person name="Cheng Z."/>
            <person name="Jin W."/>
            <person name="Jiang J."/>
            <person name="Leong S.A."/>
            <person name="Iwama H."/>
            <person name="Gojobori T."/>
            <person name="Itoh T."/>
            <person name="Niimura Y."/>
            <person name="Fujii Y."/>
            <person name="Habara T."/>
            <person name="Sakai H."/>
            <person name="Sato Y."/>
            <person name="Wilson G."/>
            <person name="Kumar K."/>
            <person name="McCouch S."/>
            <person name="Juretic N."/>
            <person name="Hoen D."/>
            <person name="Wright S."/>
            <person name="Bruskiewich R."/>
            <person name="Bureau T."/>
            <person name="Miyao A."/>
            <person name="Hirochika H."/>
            <person name="Nishikawa T."/>
            <person name="Kadowaki K."/>
            <person name="Sugiura M."/>
            <person name="Burr B."/>
            <person name="Sasaki T."/>
        </authorList>
    </citation>
    <scope>NUCLEOTIDE SEQUENCE [LARGE SCALE GENOMIC DNA]</scope>
    <source>
        <strain evidence="3">cv. Nipponbare</strain>
    </source>
</reference>
<dbReference type="Proteomes" id="UP000000763">
    <property type="component" value="Chromosome 9"/>
</dbReference>
<feature type="compositionally biased region" description="Gly residues" evidence="1">
    <location>
        <begin position="128"/>
        <end position="140"/>
    </location>
</feature>
<protein>
    <submittedName>
        <fullName evidence="2">Uncharacterized protein</fullName>
    </submittedName>
</protein>
<evidence type="ECO:0000313" key="2">
    <source>
        <dbReference type="EMBL" id="BAD33618.1"/>
    </source>
</evidence>
<dbReference type="EMBL" id="AP005568">
    <property type="protein sequence ID" value="BAD33618.1"/>
    <property type="molecule type" value="Genomic_DNA"/>
</dbReference>
<reference evidence="3" key="2">
    <citation type="journal article" date="2008" name="Nucleic Acids Res.">
        <title>The rice annotation project database (RAP-DB): 2008 update.</title>
        <authorList>
            <consortium name="The rice annotation project (RAP)"/>
        </authorList>
    </citation>
    <scope>GENOME REANNOTATION</scope>
    <source>
        <strain evidence="3">cv. Nipponbare</strain>
    </source>
</reference>
<gene>
    <name evidence="2" type="primary">OJ1299_A11.26</name>
</gene>
<dbReference type="AlphaFoldDB" id="Q69PA9"/>
<evidence type="ECO:0000256" key="1">
    <source>
        <dbReference type="SAM" id="MobiDB-lite"/>
    </source>
</evidence>
<evidence type="ECO:0000313" key="3">
    <source>
        <dbReference type="Proteomes" id="UP000000763"/>
    </source>
</evidence>